<dbReference type="EMBL" id="CP051682">
    <property type="protein sequence ID" value="QJD96486.1"/>
    <property type="molecule type" value="Genomic_DNA"/>
</dbReference>
<keyword evidence="3" id="KW-0378">Hydrolase</keyword>
<dbReference type="InterPro" id="IPR013830">
    <property type="entry name" value="SGNH_hydro"/>
</dbReference>
<gene>
    <name evidence="3" type="ORF">HH214_11675</name>
</gene>
<keyword evidence="4" id="KW-1185">Reference proteome</keyword>
<dbReference type="InterPro" id="IPR052762">
    <property type="entry name" value="PCW_deacetylase/CE"/>
</dbReference>
<accession>A0A7L5E808</accession>
<organism evidence="3 4">
    <name type="scientific">Mucilaginibacter robiniae</name>
    <dbReference type="NCBI Taxonomy" id="2728022"/>
    <lineage>
        <taxon>Bacteria</taxon>
        <taxon>Pseudomonadati</taxon>
        <taxon>Bacteroidota</taxon>
        <taxon>Sphingobacteriia</taxon>
        <taxon>Sphingobacteriales</taxon>
        <taxon>Sphingobacteriaceae</taxon>
        <taxon>Mucilaginibacter</taxon>
    </lineage>
</organism>
<dbReference type="PANTHER" id="PTHR37834:SF2">
    <property type="entry name" value="ESTERASE, SGNH HYDROLASE-TYPE"/>
    <property type="match status" value="1"/>
</dbReference>
<dbReference type="InterPro" id="IPR036514">
    <property type="entry name" value="SGNH_hydro_sf"/>
</dbReference>
<dbReference type="Pfam" id="PF13472">
    <property type="entry name" value="Lipase_GDSL_2"/>
    <property type="match status" value="1"/>
</dbReference>
<dbReference type="SUPFAM" id="SSF52266">
    <property type="entry name" value="SGNH hydrolase"/>
    <property type="match status" value="1"/>
</dbReference>
<reference evidence="3 4" key="1">
    <citation type="submission" date="2020-04" db="EMBL/GenBank/DDBJ databases">
        <title>Genome sequencing of novel species.</title>
        <authorList>
            <person name="Heo J."/>
            <person name="Kim S.-J."/>
            <person name="Kim J.-S."/>
            <person name="Hong S.-B."/>
            <person name="Kwon S.-W."/>
        </authorList>
    </citation>
    <scope>NUCLEOTIDE SEQUENCE [LARGE SCALE GENOMIC DNA]</scope>
    <source>
        <strain evidence="3 4">F39-2</strain>
    </source>
</reference>
<dbReference type="Gene3D" id="3.40.50.1110">
    <property type="entry name" value="SGNH hydrolase"/>
    <property type="match status" value="1"/>
</dbReference>
<dbReference type="GO" id="GO:0052689">
    <property type="term" value="F:carboxylic ester hydrolase activity"/>
    <property type="evidence" value="ECO:0007669"/>
    <property type="project" value="InterPro"/>
</dbReference>
<sequence>MKYKLLIMLTLLGVWAHAKPVALKYYKANNSSIHYVGRIDFTNPAKPKFWAPGVYMQVRFSGTSLMMDLNDEVLYNKNHNYIEIAVDQRVPYRIQTTGKSNHIVVAEHLSPGIHTATICKDTETNIGYLEMVGLQCAKLLPWVEHTQHKIEFIGNSITCGTGSDQSVVPCGKGVWQDQHNAYMAYGPRVARMLNAQWNLTSYSGIGLIHSCCDIKFTMPDIFDRTNLLQDSLKWNFNKYVPDVVTVCLGQNDGIQDSTAFCSAYVKFIGQLRQHYPQADIVALTSPMGDEKLTAVLKKYILSIEADRQKNGDTKVHHYFFSRQYHSGCDSHPSLEEHGLIAAELGSYLKKLKGW</sequence>
<dbReference type="KEGG" id="mrob:HH214_11675"/>
<dbReference type="Gene3D" id="2.60.120.260">
    <property type="entry name" value="Galactose-binding domain-like"/>
    <property type="match status" value="1"/>
</dbReference>
<dbReference type="InterPro" id="IPR037461">
    <property type="entry name" value="CtCE2-like_dom"/>
</dbReference>
<dbReference type="RefSeq" id="WP_169607858.1">
    <property type="nucleotide sequence ID" value="NZ_CP051682.1"/>
</dbReference>
<dbReference type="InterPro" id="IPR040794">
    <property type="entry name" value="CE2_N"/>
</dbReference>
<evidence type="ECO:0000313" key="3">
    <source>
        <dbReference type="EMBL" id="QJD96486.1"/>
    </source>
</evidence>
<dbReference type="CDD" id="cd01831">
    <property type="entry name" value="Endoglucanase_E_like"/>
    <property type="match status" value="1"/>
</dbReference>
<name>A0A7L5E808_9SPHI</name>
<evidence type="ECO:0000259" key="2">
    <source>
        <dbReference type="Pfam" id="PF17996"/>
    </source>
</evidence>
<feature type="domain" description="Carbohydrate esterase 2 N-terminal" evidence="2">
    <location>
        <begin position="35"/>
        <end position="139"/>
    </location>
</feature>
<dbReference type="PANTHER" id="PTHR37834">
    <property type="entry name" value="GDSL-LIKE LIPASE/ACYLHYDROLASE DOMAIN PROTEIN (AFU_ORTHOLOGUE AFUA_2G00620)"/>
    <property type="match status" value="1"/>
</dbReference>
<feature type="domain" description="SGNH hydrolase-type esterase" evidence="1">
    <location>
        <begin position="152"/>
        <end position="288"/>
    </location>
</feature>
<dbReference type="AlphaFoldDB" id="A0A7L5E808"/>
<evidence type="ECO:0000259" key="1">
    <source>
        <dbReference type="Pfam" id="PF13472"/>
    </source>
</evidence>
<evidence type="ECO:0000313" key="4">
    <source>
        <dbReference type="Proteomes" id="UP000503278"/>
    </source>
</evidence>
<dbReference type="Pfam" id="PF17996">
    <property type="entry name" value="CE2_N"/>
    <property type="match status" value="1"/>
</dbReference>
<protein>
    <submittedName>
        <fullName evidence="3">SGNH/GDSL hydrolase family protein</fullName>
    </submittedName>
</protein>
<dbReference type="Proteomes" id="UP000503278">
    <property type="component" value="Chromosome"/>
</dbReference>
<proteinExistence type="predicted"/>